<proteinExistence type="predicted"/>
<sequence length="144" mass="15618">MDISLEKVDLVVERTGATYAEAKEALEKTDGDVVDAIILIEKSKTSWSDNMADRGQQLVDKVKELLRKGNVTKITVKKDGELLMNIPVTAAAIGSMISAPLALIGLGGAILSKCTIEVQKEDGEIINVNDMISKNIHHKTDEED</sequence>
<accession>A0A1H2T1F2</accession>
<dbReference type="SUPFAM" id="SSF46934">
    <property type="entry name" value="UBA-like"/>
    <property type="match status" value="1"/>
</dbReference>
<reference evidence="2 3" key="1">
    <citation type="submission" date="2016-10" db="EMBL/GenBank/DDBJ databases">
        <authorList>
            <person name="de Groot N.N."/>
        </authorList>
    </citation>
    <scope>NUCLEOTIDE SEQUENCE [LARGE SCALE GENOMIC DNA]</scope>
    <source>
        <strain evidence="2 3">DSM 23310</strain>
    </source>
</reference>
<feature type="domain" description="DUF4342" evidence="1">
    <location>
        <begin position="45"/>
        <end position="120"/>
    </location>
</feature>
<evidence type="ECO:0000313" key="3">
    <source>
        <dbReference type="Proteomes" id="UP000198828"/>
    </source>
</evidence>
<name>A0A1H2T1F2_9FIRM</name>
<dbReference type="InterPro" id="IPR009060">
    <property type="entry name" value="UBA-like_sf"/>
</dbReference>
<dbReference type="CDD" id="cd14360">
    <property type="entry name" value="UBA_NAC_like_bac"/>
    <property type="match status" value="1"/>
</dbReference>
<dbReference type="RefSeq" id="WP_200773619.1">
    <property type="nucleotide sequence ID" value="NZ_BSYN01000002.1"/>
</dbReference>
<dbReference type="EMBL" id="FNNG01000002">
    <property type="protein sequence ID" value="SDW37617.1"/>
    <property type="molecule type" value="Genomic_DNA"/>
</dbReference>
<protein>
    <recommendedName>
        <fullName evidence="1">DUF4342 domain-containing protein</fullName>
    </recommendedName>
</protein>
<dbReference type="Proteomes" id="UP000198828">
    <property type="component" value="Unassembled WGS sequence"/>
</dbReference>
<dbReference type="AlphaFoldDB" id="A0A1H2T1F2"/>
<gene>
    <name evidence="2" type="ORF">SAMN05660923_00606</name>
</gene>
<dbReference type="Pfam" id="PF14242">
    <property type="entry name" value="DUF4342"/>
    <property type="match status" value="1"/>
</dbReference>
<organism evidence="2 3">
    <name type="scientific">Tepidimicrobium xylanilyticum</name>
    <dbReference type="NCBI Taxonomy" id="1123352"/>
    <lineage>
        <taxon>Bacteria</taxon>
        <taxon>Bacillati</taxon>
        <taxon>Bacillota</taxon>
        <taxon>Tissierellia</taxon>
        <taxon>Tissierellales</taxon>
        <taxon>Tepidimicrobiaceae</taxon>
        <taxon>Tepidimicrobium</taxon>
    </lineage>
</organism>
<keyword evidence="3" id="KW-1185">Reference proteome</keyword>
<dbReference type="InterPro" id="IPR025642">
    <property type="entry name" value="DUF4342"/>
</dbReference>
<evidence type="ECO:0000259" key="1">
    <source>
        <dbReference type="Pfam" id="PF14242"/>
    </source>
</evidence>
<dbReference type="Gene3D" id="1.10.8.10">
    <property type="entry name" value="DNA helicase RuvA subunit, C-terminal domain"/>
    <property type="match status" value="1"/>
</dbReference>
<evidence type="ECO:0000313" key="2">
    <source>
        <dbReference type="EMBL" id="SDW37617.1"/>
    </source>
</evidence>